<dbReference type="SMART" id="SM00895">
    <property type="entry name" value="FCD"/>
    <property type="match status" value="1"/>
</dbReference>
<dbReference type="PRINTS" id="PR00035">
    <property type="entry name" value="HTHGNTR"/>
</dbReference>
<evidence type="ECO:0000259" key="4">
    <source>
        <dbReference type="PROSITE" id="PS50949"/>
    </source>
</evidence>
<keyword evidence="2" id="KW-0238">DNA-binding</keyword>
<dbReference type="PANTHER" id="PTHR43537:SF5">
    <property type="entry name" value="UXU OPERON TRANSCRIPTIONAL REGULATOR"/>
    <property type="match status" value="1"/>
</dbReference>
<reference evidence="5 6" key="1">
    <citation type="submission" date="2019-08" db="EMBL/GenBank/DDBJ databases">
        <title>Lewinella sp. strain SSH13 Genome sequencing and assembly.</title>
        <authorList>
            <person name="Kim I."/>
        </authorList>
    </citation>
    <scope>NUCLEOTIDE SEQUENCE [LARGE SCALE GENOMIC DNA]</scope>
    <source>
        <strain evidence="5 6">SSH13</strain>
    </source>
</reference>
<dbReference type="InterPro" id="IPR011711">
    <property type="entry name" value="GntR_C"/>
</dbReference>
<keyword evidence="6" id="KW-1185">Reference proteome</keyword>
<evidence type="ECO:0000256" key="3">
    <source>
        <dbReference type="ARBA" id="ARBA00023163"/>
    </source>
</evidence>
<gene>
    <name evidence="5" type="ORF">FUA23_02795</name>
</gene>
<comment type="caution">
    <text evidence="5">The sequence shown here is derived from an EMBL/GenBank/DDBJ whole genome shotgun (WGS) entry which is preliminary data.</text>
</comment>
<evidence type="ECO:0000313" key="5">
    <source>
        <dbReference type="EMBL" id="TXF91301.1"/>
    </source>
</evidence>
<evidence type="ECO:0000256" key="1">
    <source>
        <dbReference type="ARBA" id="ARBA00023015"/>
    </source>
</evidence>
<proteinExistence type="predicted"/>
<feature type="domain" description="HTH gntR-type" evidence="4">
    <location>
        <begin position="11"/>
        <end position="79"/>
    </location>
</feature>
<dbReference type="Pfam" id="PF07729">
    <property type="entry name" value="FCD"/>
    <property type="match status" value="1"/>
</dbReference>
<dbReference type="Pfam" id="PF00392">
    <property type="entry name" value="GntR"/>
    <property type="match status" value="1"/>
</dbReference>
<keyword evidence="1" id="KW-0805">Transcription regulation</keyword>
<sequence length="234" mass="26279">MLDNFSEIKVESPVDMIIRQIRNLISSGQLSSGDRLPAERKMAERFGVSRNHVREALQKLEFYGILRTLPQSGTVVAGMGITALEGLITDVLQIEEHDFSSLVETRVTLEVKAAQLAAQRRTPEDIIAIQQALQSYEVKLRSGSPAVEEDLLFHLKVAEAGKNGVLKSLMLVITPDIINSYRKYNVCEGEVELKTLHEHEEILHYIRTQDTVGVGEAMQRHLRDVTDFSRTLIS</sequence>
<dbReference type="InterPro" id="IPR036390">
    <property type="entry name" value="WH_DNA-bd_sf"/>
</dbReference>
<keyword evidence="3" id="KW-0804">Transcription</keyword>
<name>A0A5C7FJ88_9BACT</name>
<dbReference type="PANTHER" id="PTHR43537">
    <property type="entry name" value="TRANSCRIPTIONAL REGULATOR, GNTR FAMILY"/>
    <property type="match status" value="1"/>
</dbReference>
<protein>
    <submittedName>
        <fullName evidence="5">FadR family transcriptional regulator</fullName>
    </submittedName>
</protein>
<dbReference type="InterPro" id="IPR000524">
    <property type="entry name" value="Tscrpt_reg_HTH_GntR"/>
</dbReference>
<dbReference type="OrthoDB" id="9799482at2"/>
<dbReference type="Gene3D" id="1.10.10.10">
    <property type="entry name" value="Winged helix-like DNA-binding domain superfamily/Winged helix DNA-binding domain"/>
    <property type="match status" value="1"/>
</dbReference>
<evidence type="ECO:0000256" key="2">
    <source>
        <dbReference type="ARBA" id="ARBA00023125"/>
    </source>
</evidence>
<dbReference type="SMART" id="SM00345">
    <property type="entry name" value="HTH_GNTR"/>
    <property type="match status" value="1"/>
</dbReference>
<organism evidence="5 6">
    <name type="scientific">Neolewinella aurantiaca</name>
    <dbReference type="NCBI Taxonomy" id="2602767"/>
    <lineage>
        <taxon>Bacteria</taxon>
        <taxon>Pseudomonadati</taxon>
        <taxon>Bacteroidota</taxon>
        <taxon>Saprospiria</taxon>
        <taxon>Saprospirales</taxon>
        <taxon>Lewinellaceae</taxon>
        <taxon>Neolewinella</taxon>
    </lineage>
</organism>
<dbReference type="SUPFAM" id="SSF48008">
    <property type="entry name" value="GntR ligand-binding domain-like"/>
    <property type="match status" value="1"/>
</dbReference>
<dbReference type="GO" id="GO:0003700">
    <property type="term" value="F:DNA-binding transcription factor activity"/>
    <property type="evidence" value="ECO:0007669"/>
    <property type="project" value="InterPro"/>
</dbReference>
<dbReference type="CDD" id="cd07377">
    <property type="entry name" value="WHTH_GntR"/>
    <property type="match status" value="1"/>
</dbReference>
<dbReference type="Gene3D" id="1.20.120.530">
    <property type="entry name" value="GntR ligand-binding domain-like"/>
    <property type="match status" value="1"/>
</dbReference>
<dbReference type="GO" id="GO:0003677">
    <property type="term" value="F:DNA binding"/>
    <property type="evidence" value="ECO:0007669"/>
    <property type="project" value="UniProtKB-KW"/>
</dbReference>
<dbReference type="EMBL" id="VOXD01000003">
    <property type="protein sequence ID" value="TXF91301.1"/>
    <property type="molecule type" value="Genomic_DNA"/>
</dbReference>
<dbReference type="PROSITE" id="PS50949">
    <property type="entry name" value="HTH_GNTR"/>
    <property type="match status" value="1"/>
</dbReference>
<dbReference type="SUPFAM" id="SSF46785">
    <property type="entry name" value="Winged helix' DNA-binding domain"/>
    <property type="match status" value="1"/>
</dbReference>
<dbReference type="InterPro" id="IPR008920">
    <property type="entry name" value="TF_FadR/GntR_C"/>
</dbReference>
<accession>A0A5C7FJ88</accession>
<dbReference type="AlphaFoldDB" id="A0A5C7FJ88"/>
<dbReference type="Proteomes" id="UP000321907">
    <property type="component" value="Unassembled WGS sequence"/>
</dbReference>
<dbReference type="InterPro" id="IPR036388">
    <property type="entry name" value="WH-like_DNA-bd_sf"/>
</dbReference>
<evidence type="ECO:0000313" key="6">
    <source>
        <dbReference type="Proteomes" id="UP000321907"/>
    </source>
</evidence>